<dbReference type="SMART" id="SM01072">
    <property type="entry name" value="CDC48_2"/>
    <property type="match status" value="1"/>
</dbReference>
<dbReference type="Pfam" id="PF20986">
    <property type="entry name" value="DUF6849"/>
    <property type="match status" value="1"/>
</dbReference>
<keyword evidence="1" id="KW-0547">Nucleotide-binding</keyword>
<dbReference type="Pfam" id="PF02933">
    <property type="entry name" value="CDC48_2"/>
    <property type="match status" value="1"/>
</dbReference>
<organism evidence="4 5">
    <name type="scientific">Pyrococcus horikoshii</name>
    <dbReference type="NCBI Taxonomy" id="53953"/>
    <lineage>
        <taxon>Archaea</taxon>
        <taxon>Methanobacteriati</taxon>
        <taxon>Methanobacteriota</taxon>
        <taxon>Thermococci</taxon>
        <taxon>Thermococcales</taxon>
        <taxon>Thermococcaceae</taxon>
        <taxon>Pyrococcus</taxon>
    </lineage>
</organism>
<dbReference type="Gene3D" id="2.40.10.360">
    <property type="match status" value="1"/>
</dbReference>
<evidence type="ECO:0000259" key="3">
    <source>
        <dbReference type="SMART" id="SM01072"/>
    </source>
</evidence>
<dbReference type="EMBL" id="DUJN01000002">
    <property type="protein sequence ID" value="HII60488.1"/>
    <property type="molecule type" value="Genomic_DNA"/>
</dbReference>
<proteinExistence type="predicted"/>
<name>A0A832T5J7_PYRHR</name>
<evidence type="ECO:0000256" key="1">
    <source>
        <dbReference type="ARBA" id="ARBA00022741"/>
    </source>
</evidence>
<evidence type="ECO:0000256" key="2">
    <source>
        <dbReference type="ARBA" id="ARBA00022840"/>
    </source>
</evidence>
<dbReference type="InterPro" id="IPR029067">
    <property type="entry name" value="CDC48_domain_2-like_sf"/>
</dbReference>
<dbReference type="Proteomes" id="UP000617544">
    <property type="component" value="Unassembled WGS sequence"/>
</dbReference>
<dbReference type="InterPro" id="IPR049295">
    <property type="entry name" value="DUF6849"/>
</dbReference>
<dbReference type="GeneID" id="1443818"/>
<dbReference type="InterPro" id="IPR004201">
    <property type="entry name" value="Cdc48_dom2"/>
</dbReference>
<dbReference type="Gene3D" id="3.10.330.10">
    <property type="match status" value="1"/>
</dbReference>
<keyword evidence="2" id="KW-0067">ATP-binding</keyword>
<sequence length="143" mass="16307">MSELKLKPLPKVELPPDFVDVIRIKLQGKTVRTGDVIGISILGKEVKFKVVQAYPSPLRVEDRTKITLVTHPVDVLEAKIKGIKDVILDENLIVVITEENEVLIFNQNLEELYRGKFENLNKVLVRNDLVVIIDEQKLTLIRT</sequence>
<dbReference type="AlphaFoldDB" id="A0A832T5J7"/>
<dbReference type="GO" id="GO:0005524">
    <property type="term" value="F:ATP binding"/>
    <property type="evidence" value="ECO:0007669"/>
    <property type="project" value="UniProtKB-KW"/>
</dbReference>
<evidence type="ECO:0000313" key="4">
    <source>
        <dbReference type="EMBL" id="HII60488.1"/>
    </source>
</evidence>
<evidence type="ECO:0000313" key="5">
    <source>
        <dbReference type="Proteomes" id="UP000617544"/>
    </source>
</evidence>
<protein>
    <submittedName>
        <fullName evidence="4">ATPase</fullName>
    </submittedName>
</protein>
<gene>
    <name evidence="4" type="ORF">HA331_01785</name>
</gene>
<accession>A0A832T5J7</accession>
<dbReference type="SUPFAM" id="SSF54585">
    <property type="entry name" value="Cdc48 domain 2-like"/>
    <property type="match status" value="1"/>
</dbReference>
<comment type="caution">
    <text evidence="4">The sequence shown here is derived from an EMBL/GenBank/DDBJ whole genome shotgun (WGS) entry which is preliminary data.</text>
</comment>
<reference evidence="4" key="1">
    <citation type="journal article" date="2020" name="bioRxiv">
        <title>A rank-normalized archaeal taxonomy based on genome phylogeny resolves widespread incomplete and uneven classifications.</title>
        <authorList>
            <person name="Rinke C."/>
            <person name="Chuvochina M."/>
            <person name="Mussig A.J."/>
            <person name="Chaumeil P.-A."/>
            <person name="Waite D.W."/>
            <person name="Whitman W.B."/>
            <person name="Parks D.H."/>
            <person name="Hugenholtz P."/>
        </authorList>
    </citation>
    <scope>NUCLEOTIDE SEQUENCE</scope>
    <source>
        <strain evidence="4">UBA8834</strain>
    </source>
</reference>
<dbReference type="RefSeq" id="WP_048053406.1">
    <property type="nucleotide sequence ID" value="NZ_DUJN01000002.1"/>
</dbReference>
<feature type="domain" description="CDC48" evidence="3">
    <location>
        <begin position="13"/>
        <end position="75"/>
    </location>
</feature>